<proteinExistence type="predicted"/>
<dbReference type="Proteomes" id="UP000598996">
    <property type="component" value="Unassembled WGS sequence"/>
</dbReference>
<evidence type="ECO:0000313" key="3">
    <source>
        <dbReference type="Proteomes" id="UP000598996"/>
    </source>
</evidence>
<dbReference type="Gene3D" id="3.30.1390.10">
    <property type="match status" value="1"/>
</dbReference>
<dbReference type="InterPro" id="IPR014719">
    <property type="entry name" value="Ribosomal_bL12_C/ClpS-like"/>
</dbReference>
<gene>
    <name evidence="2" type="ORF">JKJ07_45460</name>
</gene>
<name>A0ABS1W4A3_9ACTN</name>
<keyword evidence="3" id="KW-1185">Reference proteome</keyword>
<dbReference type="RefSeq" id="WP_202998316.1">
    <property type="nucleotide sequence ID" value="NZ_JAENHO010000020.1"/>
</dbReference>
<dbReference type="Pfam" id="PF00542">
    <property type="entry name" value="Ribosomal_L12"/>
    <property type="match status" value="1"/>
</dbReference>
<keyword evidence="2" id="KW-0689">Ribosomal protein</keyword>
<feature type="domain" description="Large ribosomal subunit protein bL12 C-terminal" evidence="1">
    <location>
        <begin position="68"/>
        <end position="96"/>
    </location>
</feature>
<sequence>MDFAYVVAIIIALVGFGLVVASNRAQRNSHETARLAAIERKLDTIMNHLGIEEPATTEDPEVLAHLMRGEKIQAIKVYRERTGAGLAEAKNAVERMARERGLS</sequence>
<dbReference type="EMBL" id="JAENHO010000020">
    <property type="protein sequence ID" value="MBL7261554.1"/>
    <property type="molecule type" value="Genomic_DNA"/>
</dbReference>
<reference evidence="2 3" key="1">
    <citation type="submission" date="2021-01" db="EMBL/GenBank/DDBJ databases">
        <title>Actinoplanes sp. nov. LDG1-01 isolated from lichen.</title>
        <authorList>
            <person name="Saeng-In P."/>
            <person name="Phongsopitanun W."/>
            <person name="Kanchanasin P."/>
            <person name="Yuki M."/>
            <person name="Kudo T."/>
            <person name="Ohkuma M."/>
            <person name="Tanasupawat S."/>
        </authorList>
    </citation>
    <scope>NUCLEOTIDE SEQUENCE [LARGE SCALE GENOMIC DNA]</scope>
    <source>
        <strain evidence="2 3">LDG1-01</strain>
    </source>
</reference>
<keyword evidence="2" id="KW-0687">Ribonucleoprotein</keyword>
<dbReference type="InterPro" id="IPR013823">
    <property type="entry name" value="Ribosomal_bL12_C"/>
</dbReference>
<evidence type="ECO:0000259" key="1">
    <source>
        <dbReference type="Pfam" id="PF00542"/>
    </source>
</evidence>
<evidence type="ECO:0000313" key="2">
    <source>
        <dbReference type="EMBL" id="MBL7261554.1"/>
    </source>
</evidence>
<dbReference type="SUPFAM" id="SSF54736">
    <property type="entry name" value="ClpS-like"/>
    <property type="match status" value="1"/>
</dbReference>
<dbReference type="GO" id="GO:0005840">
    <property type="term" value="C:ribosome"/>
    <property type="evidence" value="ECO:0007669"/>
    <property type="project" value="UniProtKB-KW"/>
</dbReference>
<comment type="caution">
    <text evidence="2">The sequence shown here is derived from an EMBL/GenBank/DDBJ whole genome shotgun (WGS) entry which is preliminary data.</text>
</comment>
<organism evidence="2 3">
    <name type="scientific">Paractinoplanes lichenicola</name>
    <dbReference type="NCBI Taxonomy" id="2802976"/>
    <lineage>
        <taxon>Bacteria</taxon>
        <taxon>Bacillati</taxon>
        <taxon>Actinomycetota</taxon>
        <taxon>Actinomycetes</taxon>
        <taxon>Micromonosporales</taxon>
        <taxon>Micromonosporaceae</taxon>
        <taxon>Paractinoplanes</taxon>
    </lineage>
</organism>
<accession>A0ABS1W4A3</accession>
<protein>
    <submittedName>
        <fullName evidence="2">Ribosomal protein L7/L12</fullName>
    </submittedName>
</protein>